<evidence type="ECO:0000256" key="5">
    <source>
        <dbReference type="PROSITE-ProRule" id="PRU01240"/>
    </source>
</evidence>
<evidence type="ECO:0000256" key="3">
    <source>
        <dbReference type="ARBA" id="ARBA00022801"/>
    </source>
</evidence>
<keyword evidence="6" id="KW-0812">Transmembrane</keyword>
<keyword evidence="6" id="KW-0472">Membrane</keyword>
<evidence type="ECO:0000313" key="10">
    <source>
        <dbReference type="Proteomes" id="UP001519363"/>
    </source>
</evidence>
<keyword evidence="10" id="KW-1185">Reference proteome</keyword>
<evidence type="ECO:0000313" key="9">
    <source>
        <dbReference type="EMBL" id="MBP2471526.1"/>
    </source>
</evidence>
<keyword evidence="7" id="KW-0732">Signal</keyword>
<comment type="similarity">
    <text evidence="1 5">Belongs to the peptidase S8 family.</text>
</comment>
<accession>A0ABS5A4L7</accession>
<evidence type="ECO:0000259" key="8">
    <source>
        <dbReference type="Pfam" id="PF00082"/>
    </source>
</evidence>
<dbReference type="PANTHER" id="PTHR43806:SF11">
    <property type="entry name" value="CEREVISIN-RELATED"/>
    <property type="match status" value="1"/>
</dbReference>
<protein>
    <recommendedName>
        <fullName evidence="8">Peptidase S8/S53 domain-containing protein</fullName>
    </recommendedName>
</protein>
<dbReference type="Pfam" id="PF00082">
    <property type="entry name" value="Peptidase_S8"/>
    <property type="match status" value="1"/>
</dbReference>
<evidence type="ECO:0000256" key="4">
    <source>
        <dbReference type="ARBA" id="ARBA00022825"/>
    </source>
</evidence>
<dbReference type="Gene3D" id="3.40.50.200">
    <property type="entry name" value="Peptidase S8/S53 domain"/>
    <property type="match status" value="1"/>
</dbReference>
<dbReference type="EMBL" id="JAGIOO010000001">
    <property type="protein sequence ID" value="MBP2471526.1"/>
    <property type="molecule type" value="Genomic_DNA"/>
</dbReference>
<dbReference type="RefSeq" id="WP_086782709.1">
    <property type="nucleotide sequence ID" value="NZ_JAGIOO010000001.1"/>
</dbReference>
<reference evidence="9 10" key="1">
    <citation type="submission" date="2021-03" db="EMBL/GenBank/DDBJ databases">
        <title>Sequencing the genomes of 1000 actinobacteria strains.</title>
        <authorList>
            <person name="Klenk H.-P."/>
        </authorList>
    </citation>
    <scope>NUCLEOTIDE SEQUENCE [LARGE SCALE GENOMIC DNA]</scope>
    <source>
        <strain evidence="9 10">DSM 44580</strain>
    </source>
</reference>
<gene>
    <name evidence="9" type="ORF">JOF53_000398</name>
</gene>
<feature type="transmembrane region" description="Helical" evidence="6">
    <location>
        <begin position="337"/>
        <end position="357"/>
    </location>
</feature>
<keyword evidence="3" id="KW-0378">Hydrolase</keyword>
<keyword evidence="2" id="KW-0645">Protease</keyword>
<dbReference type="SUPFAM" id="SSF52743">
    <property type="entry name" value="Subtilisin-like"/>
    <property type="match status" value="1"/>
</dbReference>
<name>A0ABS5A4L7_9PSEU</name>
<keyword evidence="4" id="KW-0720">Serine protease</keyword>
<evidence type="ECO:0000256" key="6">
    <source>
        <dbReference type="SAM" id="Phobius"/>
    </source>
</evidence>
<feature type="signal peptide" evidence="7">
    <location>
        <begin position="1"/>
        <end position="25"/>
    </location>
</feature>
<dbReference type="InterPro" id="IPR036852">
    <property type="entry name" value="Peptidase_S8/S53_dom_sf"/>
</dbReference>
<feature type="domain" description="Peptidase S8/S53" evidence="8">
    <location>
        <begin position="82"/>
        <end position="287"/>
    </location>
</feature>
<dbReference type="InterPro" id="IPR050131">
    <property type="entry name" value="Peptidase_S8_subtilisin-like"/>
</dbReference>
<organism evidence="9 10">
    <name type="scientific">Crossiella equi</name>
    <dbReference type="NCBI Taxonomy" id="130796"/>
    <lineage>
        <taxon>Bacteria</taxon>
        <taxon>Bacillati</taxon>
        <taxon>Actinomycetota</taxon>
        <taxon>Actinomycetes</taxon>
        <taxon>Pseudonocardiales</taxon>
        <taxon>Pseudonocardiaceae</taxon>
        <taxon>Crossiella</taxon>
    </lineage>
</organism>
<dbReference type="PROSITE" id="PS51892">
    <property type="entry name" value="SUBTILASE"/>
    <property type="match status" value="1"/>
</dbReference>
<proteinExistence type="inferred from homology"/>
<dbReference type="Proteomes" id="UP001519363">
    <property type="component" value="Unassembled WGS sequence"/>
</dbReference>
<sequence length="368" mass="35971">MAGKRRALVTVCALCALLAAPVAQAQQCASPQGTYGGPVSWAQRLVGAERVWPLTDGAGQRVAVVAPGVEADGQLAGRVRDAGADCDGRGTFAAGLIAAQPDRDTTFTGIAPGAQILAVRMTGSDPDALAAAINRAVDGGATVVAVLAPALGSSGALVSAVRNAQANDVVLVASAAGDKPGTKTYPGALPGVLAVGAVDAHGGAVSAEAGDHLSLAGPGTDLVSTSAGGAGHRWGVSSSLFGAAYVAAAAALVRGYRPELTAEQVRTRLLVTASGGSGGHSAAVGWGIVDPYAAVTAELPKNVRAPVVGASTGERPRPTVAIAAGPPGPGEHEKLPGALAVLGVLTAGIAVVATAAVRRGKARGWRMG</sequence>
<keyword evidence="6" id="KW-1133">Transmembrane helix</keyword>
<feature type="chain" id="PRO_5047172688" description="Peptidase S8/S53 domain-containing protein" evidence="7">
    <location>
        <begin position="26"/>
        <end position="368"/>
    </location>
</feature>
<comment type="caution">
    <text evidence="5">Lacks conserved residue(s) required for the propagation of feature annotation.</text>
</comment>
<evidence type="ECO:0000256" key="2">
    <source>
        <dbReference type="ARBA" id="ARBA00022670"/>
    </source>
</evidence>
<dbReference type="PANTHER" id="PTHR43806">
    <property type="entry name" value="PEPTIDASE S8"/>
    <property type="match status" value="1"/>
</dbReference>
<comment type="caution">
    <text evidence="9">The sequence shown here is derived from an EMBL/GenBank/DDBJ whole genome shotgun (WGS) entry which is preliminary data.</text>
</comment>
<evidence type="ECO:0000256" key="7">
    <source>
        <dbReference type="SAM" id="SignalP"/>
    </source>
</evidence>
<dbReference type="InterPro" id="IPR000209">
    <property type="entry name" value="Peptidase_S8/S53_dom"/>
</dbReference>
<evidence type="ECO:0000256" key="1">
    <source>
        <dbReference type="ARBA" id="ARBA00011073"/>
    </source>
</evidence>